<organism evidence="1 2">
    <name type="scientific">Amphritea atlantica</name>
    <dbReference type="NCBI Taxonomy" id="355243"/>
    <lineage>
        <taxon>Bacteria</taxon>
        <taxon>Pseudomonadati</taxon>
        <taxon>Pseudomonadota</taxon>
        <taxon>Gammaproteobacteria</taxon>
        <taxon>Oceanospirillales</taxon>
        <taxon>Oceanospirillaceae</taxon>
        <taxon>Amphritea</taxon>
    </lineage>
</organism>
<sequence>MSTMILSFIVLGLVIAGMSIGVIMGRKPIAGSCGGLAAVGIDEECPICGGDQNKCEDEQDKQSRKEAVAELAYEAKSGH</sequence>
<gene>
    <name evidence="1" type="ORF">SAMN03080615_02384</name>
</gene>
<dbReference type="Proteomes" id="UP000198749">
    <property type="component" value="Unassembled WGS sequence"/>
</dbReference>
<dbReference type="PANTHER" id="PTHR40691">
    <property type="entry name" value="(NA+)-NQR MATURATION NQRM"/>
    <property type="match status" value="1"/>
</dbReference>
<reference evidence="2" key="1">
    <citation type="submission" date="2016-10" db="EMBL/GenBank/DDBJ databases">
        <authorList>
            <person name="Varghese N."/>
            <person name="Submissions S."/>
        </authorList>
    </citation>
    <scope>NUCLEOTIDE SEQUENCE [LARGE SCALE GENOMIC DNA]</scope>
    <source>
        <strain evidence="2">DSM 18887</strain>
    </source>
</reference>
<dbReference type="OrthoDB" id="5296227at2"/>
<dbReference type="InterPro" id="IPR007495">
    <property type="entry name" value="NqrM"/>
</dbReference>
<dbReference type="STRING" id="355243.SAMN03080615_02384"/>
<name>A0A1H9I2D4_9GAMM</name>
<protein>
    <recommendedName>
        <fullName evidence="3">ApbE family protein</fullName>
    </recommendedName>
</protein>
<evidence type="ECO:0000313" key="2">
    <source>
        <dbReference type="Proteomes" id="UP000198749"/>
    </source>
</evidence>
<dbReference type="RefSeq" id="WP_091358333.1">
    <property type="nucleotide sequence ID" value="NZ_AP025284.1"/>
</dbReference>
<proteinExistence type="predicted"/>
<evidence type="ECO:0000313" key="1">
    <source>
        <dbReference type="EMBL" id="SEQ68759.1"/>
    </source>
</evidence>
<evidence type="ECO:0008006" key="3">
    <source>
        <dbReference type="Google" id="ProtNLM"/>
    </source>
</evidence>
<dbReference type="PANTHER" id="PTHR40691:SF3">
    <property type="entry name" value="(NA+)-NQR MATURATION NQRM"/>
    <property type="match status" value="1"/>
</dbReference>
<keyword evidence="2" id="KW-1185">Reference proteome</keyword>
<dbReference type="Pfam" id="PF04400">
    <property type="entry name" value="NqrM"/>
    <property type="match status" value="1"/>
</dbReference>
<dbReference type="AlphaFoldDB" id="A0A1H9I2D4"/>
<dbReference type="EMBL" id="FOGB01000006">
    <property type="protein sequence ID" value="SEQ68759.1"/>
    <property type="molecule type" value="Genomic_DNA"/>
</dbReference>
<accession>A0A1H9I2D4</accession>